<feature type="compositionally biased region" description="Polar residues" evidence="1">
    <location>
        <begin position="614"/>
        <end position="629"/>
    </location>
</feature>
<dbReference type="InterPro" id="IPR049092">
    <property type="entry name" value="MIOS_a-sol"/>
</dbReference>
<feature type="domain" description="MIOS-like alpha-solenoid" evidence="2">
    <location>
        <begin position="797"/>
        <end position="904"/>
    </location>
</feature>
<evidence type="ECO:0000313" key="4">
    <source>
        <dbReference type="Proteomes" id="UP000007148"/>
    </source>
</evidence>
<feature type="region of interest" description="Disordered" evidence="1">
    <location>
        <begin position="727"/>
        <end position="756"/>
    </location>
</feature>
<feature type="region of interest" description="Disordered" evidence="1">
    <location>
        <begin position="179"/>
        <end position="199"/>
    </location>
</feature>
<reference evidence="3 4" key="1">
    <citation type="journal article" date="2011" name="PLoS Pathog.">
        <title>Endophytic Life Strategies Decoded by Genome and Transcriptome Analyses of the Mutualistic Root Symbiont Piriformospora indica.</title>
        <authorList>
            <person name="Zuccaro A."/>
            <person name="Lahrmann U."/>
            <person name="Guldener U."/>
            <person name="Langen G."/>
            <person name="Pfiffi S."/>
            <person name="Biedenkopf D."/>
            <person name="Wong P."/>
            <person name="Samans B."/>
            <person name="Grimm C."/>
            <person name="Basiewicz M."/>
            <person name="Murat C."/>
            <person name="Martin F."/>
            <person name="Kogel K.H."/>
        </authorList>
    </citation>
    <scope>NUCLEOTIDE SEQUENCE [LARGE SCALE GENOMIC DNA]</scope>
    <source>
        <strain evidence="3 4">DSM 11827</strain>
    </source>
</reference>
<dbReference type="AlphaFoldDB" id="G4T4X5"/>
<dbReference type="STRING" id="1109443.G4T4X5"/>
<accession>G4T4X5</accession>
<dbReference type="HOGENOM" id="CLU_005843_0_0_1"/>
<keyword evidence="4" id="KW-1185">Reference proteome</keyword>
<dbReference type="Proteomes" id="UP000007148">
    <property type="component" value="Unassembled WGS sequence"/>
</dbReference>
<evidence type="ECO:0000259" key="2">
    <source>
        <dbReference type="Pfam" id="PF21719"/>
    </source>
</evidence>
<feature type="compositionally biased region" description="Polar residues" evidence="1">
    <location>
        <begin position="728"/>
        <end position="739"/>
    </location>
</feature>
<dbReference type="OMA" id="RTKAACW"/>
<feature type="compositionally biased region" description="Polar residues" evidence="1">
    <location>
        <begin position="384"/>
        <end position="394"/>
    </location>
</feature>
<feature type="region of interest" description="Disordered" evidence="1">
    <location>
        <begin position="1114"/>
        <end position="1137"/>
    </location>
</feature>
<dbReference type="EMBL" id="CAFZ01000001">
    <property type="protein sequence ID" value="CCA66398.1"/>
    <property type="molecule type" value="Genomic_DNA"/>
</dbReference>
<name>G4T4X5_SERID</name>
<gene>
    <name evidence="3" type="ORF">PIIN_00084</name>
</gene>
<dbReference type="Gene3D" id="2.130.10.10">
    <property type="entry name" value="YVTN repeat-like/Quinoprotein amine dehydrogenase"/>
    <property type="match status" value="2"/>
</dbReference>
<organism evidence="3 4">
    <name type="scientific">Serendipita indica (strain DSM 11827)</name>
    <name type="common">Root endophyte fungus</name>
    <name type="synonym">Piriformospora indica</name>
    <dbReference type="NCBI Taxonomy" id="1109443"/>
    <lineage>
        <taxon>Eukaryota</taxon>
        <taxon>Fungi</taxon>
        <taxon>Dikarya</taxon>
        <taxon>Basidiomycota</taxon>
        <taxon>Agaricomycotina</taxon>
        <taxon>Agaricomycetes</taxon>
        <taxon>Sebacinales</taxon>
        <taxon>Serendipitaceae</taxon>
        <taxon>Serendipita</taxon>
    </lineage>
</organism>
<dbReference type="eggNOG" id="KOG1008">
    <property type="taxonomic scope" value="Eukaryota"/>
</dbReference>
<dbReference type="PANTHER" id="PTHR16453">
    <property type="entry name" value="WD40 DOMAIN-CONTAINING PROTEIN MIO FAMILY MEMBER"/>
    <property type="match status" value="1"/>
</dbReference>
<dbReference type="InterPro" id="IPR015943">
    <property type="entry name" value="WD40/YVTN_repeat-like_dom_sf"/>
</dbReference>
<feature type="compositionally biased region" description="Polar residues" evidence="1">
    <location>
        <begin position="1118"/>
        <end position="1137"/>
    </location>
</feature>
<dbReference type="GO" id="GO:1904263">
    <property type="term" value="P:positive regulation of TORC1 signaling"/>
    <property type="evidence" value="ECO:0007669"/>
    <property type="project" value="TreeGrafter"/>
</dbReference>
<dbReference type="InterPro" id="IPR036322">
    <property type="entry name" value="WD40_repeat_dom_sf"/>
</dbReference>
<dbReference type="PANTHER" id="PTHR16453:SF9">
    <property type="entry name" value="GATOR COMPLEX PROTEIN MIOS"/>
    <property type="match status" value="1"/>
</dbReference>
<feature type="region of interest" description="Disordered" evidence="1">
    <location>
        <begin position="526"/>
        <end position="637"/>
    </location>
</feature>
<protein>
    <recommendedName>
        <fullName evidence="2">MIOS-like alpha-solenoid domain-containing protein</fullName>
    </recommendedName>
</protein>
<dbReference type="InParanoid" id="G4T4X5"/>
<dbReference type="OrthoDB" id="341486at2759"/>
<comment type="caution">
    <text evidence="3">The sequence shown here is derived from an EMBL/GenBank/DDBJ whole genome shotgun (WGS) entry which is preliminary data.</text>
</comment>
<evidence type="ECO:0000256" key="1">
    <source>
        <dbReference type="SAM" id="MobiDB-lite"/>
    </source>
</evidence>
<dbReference type="SUPFAM" id="SSF50978">
    <property type="entry name" value="WD40 repeat-like"/>
    <property type="match status" value="1"/>
</dbReference>
<sequence>MDQGASLGSARVVLWDPRGSNRFVVGGGSELKLFEWENNLVKQVGLRGDLQAMRCFAWSPHSVYNDLLAIGLAHGVVDICRLDNTLPNLNGSFPATQVPVSLSISARNRRPCTSLAFCGLNPNLLASGLDKFRTEYSLVIWDLEQSAPVFEASAIDDHFDRLTGPLPNPAGYPTRMGRGTLHPRSSSSSSTMPGGRVGNDVIRVPSRGKSAYQKNPQDNTHPSGQYCEGEGINSCVFLHQSSWEVVAGVNNRLMRYFDLRVRTKAVRDANTKAVRGICCDPMGGYLLSSLDEVGVHVWDRRKHTQPVMVFQEEDAGLDPQTFLTSPTTVAPPQGAGRITGVEFCNTRRNVLGTITREGCYVRLWNLIDGEPYGDDANIRDDYSESTNPQQTSEWASHGTWGEQGTTPSDGRRQASVDDGGLVLSSTKRCQFKQLYSHPLLMIALAKIFKTTIASFDFIPRSATPHSAPYVVTVNKVGSARLFALRDSPRHQWSPRGDLAASVGQTYKIIHTHVGFSGDPAMEPWYTPYPADYDETNKPGPVESAEVEQSTEGQKRDDLLSVQQLEPARRISPSSVVRASYERKPGPGSSISTPRPNLTPLESDDAINLKRQEVVGSNTKTPNKPNLSKTRPSRKPDLSIAEKGLAQDISTLIRRRVLQGYGLDSAKYNGEIVRDDPGAGALSEIWQWLHNSNKLLQADVEDAFRHIHGFDFVLKGVQPIWEGFKPLQRISSEPPNQPTQWRPVVQRGQRRGSSALSATAPRGFQDAKFGHYPTAVEWLNKRNRGKATIDMIMFPRSSQRKPQRELGLALVGWNYTDAELNQLIRSWEKDRAAGRAACWAAFMGNVKQGIDILSHSHAVMATGLHLQSTPDSEAYSQWRDRCQTLVTRLDDPYARILLTWFITKDWRETIQDVPIPLAERYEIPRVAYGSLSAYSIGIALRFFDDGDVSDFLREKIKEASTTGELEALMLTGMSHEGAIAIIQSYVDQTGDVQTAAVLSALAPKLYVQDKRSQRQRGIGPQVDAFGPNPVIAAQIEGWFEAYSELLDQWRLFRYRALFDIDKGQHVSIAMSPRQACKEADGSSTGEMVKGTIEPVEWIPRQIEIRCTVCGTSIGAGGPKSSSDAPNTATVSRSPLSCI</sequence>
<dbReference type="GO" id="GO:0005737">
    <property type="term" value="C:cytoplasm"/>
    <property type="evidence" value="ECO:0007669"/>
    <property type="project" value="TreeGrafter"/>
</dbReference>
<proteinExistence type="predicted"/>
<feature type="region of interest" description="Disordered" evidence="1">
    <location>
        <begin position="377"/>
        <end position="417"/>
    </location>
</feature>
<dbReference type="InterPro" id="IPR037593">
    <property type="entry name" value="MIOS/Sea4"/>
</dbReference>
<evidence type="ECO:0000313" key="3">
    <source>
        <dbReference type="EMBL" id="CCA66398.1"/>
    </source>
</evidence>
<dbReference type="Pfam" id="PF21719">
    <property type="entry name" value="MIOS_a-sol"/>
    <property type="match status" value="1"/>
</dbReference>